<evidence type="ECO:0000256" key="2">
    <source>
        <dbReference type="SAM" id="Phobius"/>
    </source>
</evidence>
<feature type="compositionally biased region" description="Low complexity" evidence="1">
    <location>
        <begin position="109"/>
        <end position="131"/>
    </location>
</feature>
<keyword evidence="2" id="KW-1133">Transmembrane helix</keyword>
<dbReference type="EMBL" id="JAODAN010000001">
    <property type="protein sequence ID" value="KAK1927760.1"/>
    <property type="molecule type" value="Genomic_DNA"/>
</dbReference>
<feature type="region of interest" description="Disordered" evidence="1">
    <location>
        <begin position="109"/>
        <end position="166"/>
    </location>
</feature>
<feature type="transmembrane region" description="Helical" evidence="2">
    <location>
        <begin position="268"/>
        <end position="291"/>
    </location>
</feature>
<accession>A0AAD9FXB1</accession>
<gene>
    <name evidence="3" type="ORF">DB88DRAFT_479157</name>
</gene>
<proteinExistence type="predicted"/>
<evidence type="ECO:0008006" key="5">
    <source>
        <dbReference type="Google" id="ProtNLM"/>
    </source>
</evidence>
<sequence length="344" mass="37258">MSLSSSSSSKKDETQQRGPLVKFGPFEQAIGVLLVMGLAANPTLPYSFFSQPASWGGLAGGGAAGGGLGNIPFFSPPMIMLVLVAYLGYHILTRQEAARARQQALLKAAAKKSSSSTSSSSSSSSRPMSSSDVRAKGISSSSSRVGDPAPKHVSGGSGLDPRKDPSSNAFKKNYFLTMQGPGRPALVPFQDGLRPKAGEAEGTMWWDNVPEDAQQLMAPPLDPDQVRAMMKNPYLPDMIKQDISLLKLKKRKKEEEERYEKVGSIMQTMLGGLLCAVDMRLGVAAIVFFLYRHYTLAHQRETDDEIKRLDDEKTEIMKQISAAKKAGANSSEISQLQMQLKRLG</sequence>
<evidence type="ECO:0000313" key="3">
    <source>
        <dbReference type="EMBL" id="KAK1927760.1"/>
    </source>
</evidence>
<reference evidence="3" key="1">
    <citation type="submission" date="2023-02" db="EMBL/GenBank/DDBJ databases">
        <title>Identification and recombinant expression of a fungal hydrolase from Papiliotrema laurentii that hydrolyzes apple cutin and clears colloidal polyester polyurethane.</title>
        <authorList>
            <consortium name="DOE Joint Genome Institute"/>
            <person name="Roman V.A."/>
            <person name="Bojanowski C."/>
            <person name="Crable B.R."/>
            <person name="Wagner D.N."/>
            <person name="Hung C.S."/>
            <person name="Nadeau L.J."/>
            <person name="Schratz L."/>
            <person name="Haridas S."/>
            <person name="Pangilinan J."/>
            <person name="Lipzen A."/>
            <person name="Na H."/>
            <person name="Yan M."/>
            <person name="Ng V."/>
            <person name="Grigoriev I.V."/>
            <person name="Spatafora J.W."/>
            <person name="Barlow D."/>
            <person name="Biffinger J."/>
            <person name="Kelley-Loughnane N."/>
            <person name="Varaljay V.A."/>
            <person name="Crookes-Goodson W.J."/>
        </authorList>
    </citation>
    <scope>NUCLEOTIDE SEQUENCE</scope>
    <source>
        <strain evidence="3">5307AH</strain>
    </source>
</reference>
<protein>
    <recommendedName>
        <fullName evidence="5">Transmembrane protein</fullName>
    </recommendedName>
</protein>
<feature type="transmembrane region" description="Helical" evidence="2">
    <location>
        <begin position="73"/>
        <end position="92"/>
    </location>
</feature>
<name>A0AAD9FXB1_PAPLA</name>
<organism evidence="3 4">
    <name type="scientific">Papiliotrema laurentii</name>
    <name type="common">Cryptococcus laurentii</name>
    <dbReference type="NCBI Taxonomy" id="5418"/>
    <lineage>
        <taxon>Eukaryota</taxon>
        <taxon>Fungi</taxon>
        <taxon>Dikarya</taxon>
        <taxon>Basidiomycota</taxon>
        <taxon>Agaricomycotina</taxon>
        <taxon>Tremellomycetes</taxon>
        <taxon>Tremellales</taxon>
        <taxon>Rhynchogastremaceae</taxon>
        <taxon>Papiliotrema</taxon>
    </lineage>
</organism>
<keyword evidence="2" id="KW-0472">Membrane</keyword>
<keyword evidence="2" id="KW-0812">Transmembrane</keyword>
<evidence type="ECO:0000313" key="4">
    <source>
        <dbReference type="Proteomes" id="UP001182556"/>
    </source>
</evidence>
<dbReference type="AlphaFoldDB" id="A0AAD9FXB1"/>
<keyword evidence="4" id="KW-1185">Reference proteome</keyword>
<comment type="caution">
    <text evidence="3">The sequence shown here is derived from an EMBL/GenBank/DDBJ whole genome shotgun (WGS) entry which is preliminary data.</text>
</comment>
<dbReference type="Proteomes" id="UP001182556">
    <property type="component" value="Unassembled WGS sequence"/>
</dbReference>
<evidence type="ECO:0000256" key="1">
    <source>
        <dbReference type="SAM" id="MobiDB-lite"/>
    </source>
</evidence>